<reference evidence="5 6" key="1">
    <citation type="submission" date="2019-02" db="EMBL/GenBank/DDBJ databases">
        <title>Deep-cultivation of Planctomycetes and their phenomic and genomic characterization uncovers novel biology.</title>
        <authorList>
            <person name="Wiegand S."/>
            <person name="Jogler M."/>
            <person name="Boedeker C."/>
            <person name="Pinto D."/>
            <person name="Vollmers J."/>
            <person name="Rivas-Marin E."/>
            <person name="Kohn T."/>
            <person name="Peeters S.H."/>
            <person name="Heuer A."/>
            <person name="Rast P."/>
            <person name="Oberbeckmann S."/>
            <person name="Bunk B."/>
            <person name="Jeske O."/>
            <person name="Meyerdierks A."/>
            <person name="Storesund J.E."/>
            <person name="Kallscheuer N."/>
            <person name="Luecker S."/>
            <person name="Lage O.M."/>
            <person name="Pohl T."/>
            <person name="Merkel B.J."/>
            <person name="Hornburger P."/>
            <person name="Mueller R.-W."/>
            <person name="Bruemmer F."/>
            <person name="Labrenz M."/>
            <person name="Spormann A.M."/>
            <person name="Op den Camp H."/>
            <person name="Overmann J."/>
            <person name="Amann R."/>
            <person name="Jetten M.S.M."/>
            <person name="Mascher T."/>
            <person name="Medema M.H."/>
            <person name="Devos D.P."/>
            <person name="Kaster A.-K."/>
            <person name="Ovreas L."/>
            <person name="Rohde M."/>
            <person name="Galperin M.Y."/>
            <person name="Jogler C."/>
        </authorList>
    </citation>
    <scope>NUCLEOTIDE SEQUENCE [LARGE SCALE GENOMIC DNA]</scope>
    <source>
        <strain evidence="5 6">SV_7m_r</strain>
    </source>
</reference>
<proteinExistence type="predicted"/>
<dbReference type="InterPro" id="IPR043128">
    <property type="entry name" value="Rev_trsase/Diguanyl_cyclase"/>
</dbReference>
<dbReference type="Pfam" id="PF00498">
    <property type="entry name" value="FHA"/>
    <property type="match status" value="1"/>
</dbReference>
<dbReference type="AlphaFoldDB" id="A0A517SY60"/>
<dbReference type="PANTHER" id="PTHR45138">
    <property type="entry name" value="REGULATORY COMPONENTS OF SENSORY TRANSDUCTION SYSTEM"/>
    <property type="match status" value="1"/>
</dbReference>
<dbReference type="Gene3D" id="2.60.200.20">
    <property type="match status" value="1"/>
</dbReference>
<dbReference type="PROSITE" id="PS50006">
    <property type="entry name" value="FHA_DOMAIN"/>
    <property type="match status" value="1"/>
</dbReference>
<dbReference type="GO" id="GO:0043709">
    <property type="term" value="P:cell adhesion involved in single-species biofilm formation"/>
    <property type="evidence" value="ECO:0007669"/>
    <property type="project" value="TreeGrafter"/>
</dbReference>
<dbReference type="Pfam" id="PF00990">
    <property type="entry name" value="GGDEF"/>
    <property type="match status" value="1"/>
</dbReference>
<dbReference type="GO" id="GO:1902201">
    <property type="term" value="P:negative regulation of bacterial-type flagellum-dependent cell motility"/>
    <property type="evidence" value="ECO:0007669"/>
    <property type="project" value="TreeGrafter"/>
</dbReference>
<dbReference type="SMART" id="SM00267">
    <property type="entry name" value="GGDEF"/>
    <property type="match status" value="1"/>
</dbReference>
<evidence type="ECO:0000256" key="1">
    <source>
        <dbReference type="ARBA" id="ARBA00012528"/>
    </source>
</evidence>
<name>A0A517SY60_9BACT</name>
<dbReference type="InterPro" id="IPR029787">
    <property type="entry name" value="Nucleotide_cyclase"/>
</dbReference>
<dbReference type="PROSITE" id="PS50887">
    <property type="entry name" value="GGDEF"/>
    <property type="match status" value="1"/>
</dbReference>
<dbReference type="InterPro" id="IPR000253">
    <property type="entry name" value="FHA_dom"/>
</dbReference>
<evidence type="ECO:0000259" key="4">
    <source>
        <dbReference type="PROSITE" id="PS50887"/>
    </source>
</evidence>
<dbReference type="SUPFAM" id="SSF49879">
    <property type="entry name" value="SMAD/FHA domain"/>
    <property type="match status" value="1"/>
</dbReference>
<dbReference type="EC" id="2.7.7.65" evidence="1"/>
<evidence type="ECO:0000259" key="3">
    <source>
        <dbReference type="PROSITE" id="PS50006"/>
    </source>
</evidence>
<accession>A0A517SY60</accession>
<sequence>MSESNPALQTTSPEITQGVLNSLKKQTPDTESSCLVQIYPTDVVAGIINLQKEDVVIGREGNVDVALPDSSVSRRHACIRWENHQHLIVDLNSTNGTLVDEADIKQCTLKSGNTIRIGTYLFKYLEAGSVETQYHEIVYSALTRDALTGAMNRSYLMESLGRCTATAQRRQQPLAVIMIDIDHFKSINDTHGHLAGDEVLTTFGSRFIELGRNEDLFGRYGGEEFCMVLPSSDAERAKQAAERCREIIAGVPFETHAGPLQITASFGVVATTPSRSDTPQTLTDRADRQLYRAKEQGRNQVCVEES</sequence>
<dbReference type="GO" id="GO:0052621">
    <property type="term" value="F:diguanylate cyclase activity"/>
    <property type="evidence" value="ECO:0007669"/>
    <property type="project" value="UniProtKB-EC"/>
</dbReference>
<comment type="catalytic activity">
    <reaction evidence="2">
        <text>2 GTP = 3',3'-c-di-GMP + 2 diphosphate</text>
        <dbReference type="Rhea" id="RHEA:24898"/>
        <dbReference type="ChEBI" id="CHEBI:33019"/>
        <dbReference type="ChEBI" id="CHEBI:37565"/>
        <dbReference type="ChEBI" id="CHEBI:58805"/>
        <dbReference type="EC" id="2.7.7.65"/>
    </reaction>
</comment>
<dbReference type="CDD" id="cd01949">
    <property type="entry name" value="GGDEF"/>
    <property type="match status" value="1"/>
</dbReference>
<keyword evidence="6" id="KW-1185">Reference proteome</keyword>
<dbReference type="Gene3D" id="3.30.70.270">
    <property type="match status" value="1"/>
</dbReference>
<evidence type="ECO:0000313" key="6">
    <source>
        <dbReference type="Proteomes" id="UP000315003"/>
    </source>
</evidence>
<dbReference type="Proteomes" id="UP000315003">
    <property type="component" value="Chromosome"/>
</dbReference>
<dbReference type="FunFam" id="3.30.70.270:FF:000001">
    <property type="entry name" value="Diguanylate cyclase domain protein"/>
    <property type="match status" value="1"/>
</dbReference>
<dbReference type="SUPFAM" id="SSF55073">
    <property type="entry name" value="Nucleotide cyclase"/>
    <property type="match status" value="1"/>
</dbReference>
<feature type="domain" description="FHA" evidence="3">
    <location>
        <begin position="55"/>
        <end position="104"/>
    </location>
</feature>
<evidence type="ECO:0000313" key="5">
    <source>
        <dbReference type="EMBL" id="QDT61087.1"/>
    </source>
</evidence>
<evidence type="ECO:0000256" key="2">
    <source>
        <dbReference type="ARBA" id="ARBA00034247"/>
    </source>
</evidence>
<dbReference type="GO" id="GO:0005886">
    <property type="term" value="C:plasma membrane"/>
    <property type="evidence" value="ECO:0007669"/>
    <property type="project" value="TreeGrafter"/>
</dbReference>
<dbReference type="InterPro" id="IPR000160">
    <property type="entry name" value="GGDEF_dom"/>
</dbReference>
<dbReference type="SMART" id="SM00240">
    <property type="entry name" value="FHA"/>
    <property type="match status" value="1"/>
</dbReference>
<feature type="domain" description="GGDEF" evidence="4">
    <location>
        <begin position="172"/>
        <end position="306"/>
    </location>
</feature>
<protein>
    <recommendedName>
        <fullName evidence="1">diguanylate cyclase</fullName>
        <ecNumber evidence="1">2.7.7.65</ecNumber>
    </recommendedName>
</protein>
<gene>
    <name evidence="5" type="primary">pleD_3</name>
    <name evidence="5" type="ORF">SV7mr_36180</name>
</gene>
<dbReference type="NCBIfam" id="TIGR00254">
    <property type="entry name" value="GGDEF"/>
    <property type="match status" value="1"/>
</dbReference>
<organism evidence="5 6">
    <name type="scientific">Stieleria bergensis</name>
    <dbReference type="NCBI Taxonomy" id="2528025"/>
    <lineage>
        <taxon>Bacteria</taxon>
        <taxon>Pseudomonadati</taxon>
        <taxon>Planctomycetota</taxon>
        <taxon>Planctomycetia</taxon>
        <taxon>Pirellulales</taxon>
        <taxon>Pirellulaceae</taxon>
        <taxon>Stieleria</taxon>
    </lineage>
</organism>
<dbReference type="CDD" id="cd00060">
    <property type="entry name" value="FHA"/>
    <property type="match status" value="1"/>
</dbReference>
<dbReference type="EMBL" id="CP036272">
    <property type="protein sequence ID" value="QDT61087.1"/>
    <property type="molecule type" value="Genomic_DNA"/>
</dbReference>
<dbReference type="PANTHER" id="PTHR45138:SF9">
    <property type="entry name" value="DIGUANYLATE CYCLASE DGCM-RELATED"/>
    <property type="match status" value="1"/>
</dbReference>
<dbReference type="InterPro" id="IPR008984">
    <property type="entry name" value="SMAD_FHA_dom_sf"/>
</dbReference>
<dbReference type="InterPro" id="IPR050469">
    <property type="entry name" value="Diguanylate_Cyclase"/>
</dbReference>